<dbReference type="InterPro" id="IPR007202">
    <property type="entry name" value="4Fe-4S_dom"/>
</dbReference>
<dbReference type="SUPFAM" id="SSF55785">
    <property type="entry name" value="PYP-like sensor domain (PAS domain)"/>
    <property type="match status" value="1"/>
</dbReference>
<keyword evidence="2" id="KW-0479">Metal-binding</keyword>
<feature type="domain" description="4Fe-4S ferredoxin-type" evidence="5">
    <location>
        <begin position="31"/>
        <end position="60"/>
    </location>
</feature>
<dbReference type="Pfam" id="PF02906">
    <property type="entry name" value="Fe_hyd_lg_C"/>
    <property type="match status" value="1"/>
</dbReference>
<dbReference type="GO" id="GO:0051539">
    <property type="term" value="F:4 iron, 4 sulfur cluster binding"/>
    <property type="evidence" value="ECO:0007669"/>
    <property type="project" value="UniProtKB-KW"/>
</dbReference>
<dbReference type="PROSITE" id="PS51379">
    <property type="entry name" value="4FE4S_FER_2"/>
    <property type="match status" value="2"/>
</dbReference>
<evidence type="ECO:0000259" key="6">
    <source>
        <dbReference type="PROSITE" id="PS51656"/>
    </source>
</evidence>
<reference evidence="7 8" key="1">
    <citation type="submission" date="2019-07" db="EMBL/GenBank/DDBJ databases">
        <title>Genomic Encyclopedia of Type Strains, Phase I: the one thousand microbial genomes (KMG-I) project.</title>
        <authorList>
            <person name="Kyrpides N."/>
        </authorList>
    </citation>
    <scope>NUCLEOTIDE SEQUENCE [LARGE SCALE GENOMIC DNA]</scope>
    <source>
        <strain evidence="7 8">DSM 13558</strain>
    </source>
</reference>
<dbReference type="InterPro" id="IPR050340">
    <property type="entry name" value="Cytosolic_Fe-S_CAF"/>
</dbReference>
<dbReference type="PROSITE" id="PS00198">
    <property type="entry name" value="4FE4S_FER_1"/>
    <property type="match status" value="1"/>
</dbReference>
<dbReference type="InterPro" id="IPR004108">
    <property type="entry name" value="Fe_hydrogenase_lsu_C"/>
</dbReference>
<accession>A0A562JEK7</accession>
<dbReference type="EMBL" id="VLKH01000003">
    <property type="protein sequence ID" value="TWH81756.1"/>
    <property type="molecule type" value="Genomic_DNA"/>
</dbReference>
<dbReference type="PROSITE" id="PS51656">
    <property type="entry name" value="4FE4S"/>
    <property type="match status" value="1"/>
</dbReference>
<evidence type="ECO:0000313" key="7">
    <source>
        <dbReference type="EMBL" id="TWH81756.1"/>
    </source>
</evidence>
<evidence type="ECO:0000256" key="1">
    <source>
        <dbReference type="ARBA" id="ARBA00022485"/>
    </source>
</evidence>
<dbReference type="GO" id="GO:0046872">
    <property type="term" value="F:metal ion binding"/>
    <property type="evidence" value="ECO:0007669"/>
    <property type="project" value="UniProtKB-KW"/>
</dbReference>
<dbReference type="SUPFAM" id="SSF53920">
    <property type="entry name" value="Fe-only hydrogenase"/>
    <property type="match status" value="1"/>
</dbReference>
<keyword evidence="8" id="KW-1185">Reference proteome</keyword>
<dbReference type="SUPFAM" id="SSF54862">
    <property type="entry name" value="4Fe-4S ferredoxins"/>
    <property type="match status" value="1"/>
</dbReference>
<proteinExistence type="predicted"/>
<evidence type="ECO:0000259" key="5">
    <source>
        <dbReference type="PROSITE" id="PS51379"/>
    </source>
</evidence>
<dbReference type="Pfam" id="PF00037">
    <property type="entry name" value="Fer4"/>
    <property type="match status" value="1"/>
</dbReference>
<dbReference type="Proteomes" id="UP000315343">
    <property type="component" value="Unassembled WGS sequence"/>
</dbReference>
<dbReference type="InterPro" id="IPR035965">
    <property type="entry name" value="PAS-like_dom_sf"/>
</dbReference>
<sequence length="573" mass="64541">MRILDFYPTNCKNCYKCVRNCSVKAIKMIDDQAQIVEEKCIACGSCFQVCPQNARNIHSDLDNVSEAFKQGKKIIVTIAPSYLGVYEEPYKLISVLKYLGASLVEETAIGAVKVTELYKKYIESTDSSSLITTCCPSVNMMIQTYYPDLIKYMLPIDSPMIAHCKMIRKRHGEDAYIVFLGPCISKKCEAYGYQISGIIDGVISFEELDKLLETRNIDISKFEESLPDLQGNYTGKKYPLENGILSGMKDTITSNKFTPLSVSGIDNLRGAFEALENGDLNNVLIEANSCIGGCLGGPAVPKKSKNVFVRKTKTRTEIRPFKNINIKNYTDEEKDLDYVRNFRNKQYVHPVYSEEEILDVLKKTGKHSKSDELNCGACGYDTCRDKAISVLEGLSHPQMCMPYMRSEAEKISNIYFQYSPSIIVIVDTDLNILDLNPVGEKAFNTKINSVRNKNLSTLMPVDDFKEVLTTEENTVGRKLTLDKYGIIVFERIIYLPKNKILFGILNDITDDEMKKEQIINFKLNTLETADRVIEKQMRVAQEIAGLLGETTAETKAALLKLKKVVLEESENNG</sequence>
<dbReference type="Gene3D" id="3.30.450.20">
    <property type="entry name" value="PAS domain"/>
    <property type="match status" value="1"/>
</dbReference>
<feature type="domain" description="4Fe-4S" evidence="6">
    <location>
        <begin position="356"/>
        <end position="417"/>
    </location>
</feature>
<evidence type="ECO:0000256" key="4">
    <source>
        <dbReference type="ARBA" id="ARBA00023014"/>
    </source>
</evidence>
<evidence type="ECO:0000313" key="8">
    <source>
        <dbReference type="Proteomes" id="UP000315343"/>
    </source>
</evidence>
<keyword evidence="1" id="KW-0004">4Fe-4S</keyword>
<dbReference type="Gene3D" id="1.10.15.40">
    <property type="entry name" value="Electron transport complex subunit B, putative Fe-S cluster"/>
    <property type="match status" value="1"/>
</dbReference>
<dbReference type="OrthoDB" id="9798098at2"/>
<dbReference type="AlphaFoldDB" id="A0A562JEK7"/>
<dbReference type="Gene3D" id="3.30.70.20">
    <property type="match status" value="1"/>
</dbReference>
<dbReference type="PANTHER" id="PTHR11615">
    <property type="entry name" value="NITRATE, FORMATE, IRON DEHYDROGENASE"/>
    <property type="match status" value="1"/>
</dbReference>
<comment type="caution">
    <text evidence="7">The sequence shown here is derived from an EMBL/GenBank/DDBJ whole genome shotgun (WGS) entry which is preliminary data.</text>
</comment>
<keyword evidence="3" id="KW-0408">Iron</keyword>
<organism evidence="7 8">
    <name type="scientific">Sedimentibacter saalensis</name>
    <dbReference type="NCBI Taxonomy" id="130788"/>
    <lineage>
        <taxon>Bacteria</taxon>
        <taxon>Bacillati</taxon>
        <taxon>Bacillota</taxon>
        <taxon>Tissierellia</taxon>
        <taxon>Sedimentibacter</taxon>
    </lineage>
</organism>
<gene>
    <name evidence="7" type="ORF">LY60_01511</name>
</gene>
<dbReference type="Pfam" id="PF04060">
    <property type="entry name" value="FeS"/>
    <property type="match status" value="1"/>
</dbReference>
<dbReference type="InterPro" id="IPR009016">
    <property type="entry name" value="Fe_hydrogenase"/>
</dbReference>
<evidence type="ECO:0000256" key="3">
    <source>
        <dbReference type="ARBA" id="ARBA00023004"/>
    </source>
</evidence>
<feature type="domain" description="4Fe-4S ferredoxin-type" evidence="5">
    <location>
        <begin position="2"/>
        <end position="30"/>
    </location>
</feature>
<dbReference type="InterPro" id="IPR017896">
    <property type="entry name" value="4Fe4S_Fe-S-bd"/>
</dbReference>
<evidence type="ECO:0000256" key="2">
    <source>
        <dbReference type="ARBA" id="ARBA00022723"/>
    </source>
</evidence>
<protein>
    <submittedName>
        <fullName evidence="7">Iron only hydrogenase large subunit-like protein</fullName>
    </submittedName>
</protein>
<name>A0A562JEK7_9FIRM</name>
<dbReference type="InterPro" id="IPR017900">
    <property type="entry name" value="4Fe4S_Fe_S_CS"/>
</dbReference>
<dbReference type="RefSeq" id="WP_145081959.1">
    <property type="nucleotide sequence ID" value="NZ_VLKH01000003.1"/>
</dbReference>
<dbReference type="Gene3D" id="3.40.950.10">
    <property type="entry name" value="Fe-only Hydrogenase (Larger Subunit), Chain L, domain 3"/>
    <property type="match status" value="1"/>
</dbReference>
<keyword evidence="4" id="KW-0411">Iron-sulfur</keyword>